<feature type="signal peptide" evidence="3">
    <location>
        <begin position="1"/>
        <end position="21"/>
    </location>
</feature>
<reference evidence="5" key="1">
    <citation type="submission" date="2016-08" db="EMBL/GenBank/DDBJ databases">
        <authorList>
            <person name="Varghese N."/>
            <person name="Submissions Spin"/>
        </authorList>
    </citation>
    <scope>NUCLEOTIDE SEQUENCE [LARGE SCALE GENOMIC DNA]</scope>
    <source>
        <strain evidence="5">REICA_082</strain>
    </source>
</reference>
<gene>
    <name evidence="4" type="ORF">GA0061071_10789</name>
</gene>
<evidence type="ECO:0000313" key="4">
    <source>
        <dbReference type="EMBL" id="SCC16469.1"/>
    </source>
</evidence>
<dbReference type="AlphaFoldDB" id="A0A1C4CBG1"/>
<dbReference type="InterPro" id="IPR038703">
    <property type="entry name" value="YebF/Cmi_sf"/>
</dbReference>
<organism evidence="4 5">
    <name type="scientific">Kosakonia oryzendophytica</name>
    <dbReference type="NCBI Taxonomy" id="1005665"/>
    <lineage>
        <taxon>Bacteria</taxon>
        <taxon>Pseudomonadati</taxon>
        <taxon>Pseudomonadota</taxon>
        <taxon>Gammaproteobacteria</taxon>
        <taxon>Enterobacterales</taxon>
        <taxon>Enterobacteriaceae</taxon>
        <taxon>Kosakonia</taxon>
    </lineage>
</organism>
<dbReference type="PROSITE" id="PS51979">
    <property type="entry name" value="YEBF_CMI"/>
    <property type="match status" value="1"/>
</dbReference>
<dbReference type="OrthoDB" id="6454940at2"/>
<keyword evidence="3" id="KW-0732">Signal</keyword>
<evidence type="ECO:0000256" key="3">
    <source>
        <dbReference type="SAM" id="SignalP"/>
    </source>
</evidence>
<protein>
    <submittedName>
        <fullName evidence="4">YebF-like protein</fullName>
    </submittedName>
</protein>
<feature type="disulfide bond" evidence="2">
    <location>
        <begin position="32"/>
        <end position="105"/>
    </location>
</feature>
<dbReference type="NCBIfam" id="NF041240">
    <property type="entry name" value="YebF_not_Cmi"/>
    <property type="match status" value="1"/>
</dbReference>
<dbReference type="NCBIfam" id="NF010224">
    <property type="entry name" value="PRK13680.1"/>
    <property type="match status" value="1"/>
</dbReference>
<dbReference type="EMBL" id="FMAY01000007">
    <property type="protein sequence ID" value="SCC16469.1"/>
    <property type="molecule type" value="Genomic_DNA"/>
</dbReference>
<accession>A0A1C4CBG1</accession>
<dbReference type="Pfam" id="PF13995">
    <property type="entry name" value="YebF"/>
    <property type="match status" value="1"/>
</dbReference>
<feature type="chain" id="PRO_5008689771" evidence="3">
    <location>
        <begin position="22"/>
        <end position="117"/>
    </location>
</feature>
<dbReference type="RefSeq" id="WP_088237939.1">
    <property type="nucleotide sequence ID" value="NZ_FMAY01000007.1"/>
</dbReference>
<evidence type="ECO:0000256" key="1">
    <source>
        <dbReference type="ARBA" id="ARBA00023157"/>
    </source>
</evidence>
<keyword evidence="5" id="KW-1185">Reference proteome</keyword>
<sequence>MKIAGVFASFLLLAGSAAAHAANDKSVKFPSCEGLNAEGIAASVKRDYLQNRIVRWADDQKKLGQADPVAWISTRDIVGKGDKWAVPLTVRGKSTDIHYKVVIDCKAGTADYQPQPD</sequence>
<dbReference type="Proteomes" id="UP000198975">
    <property type="component" value="Unassembled WGS sequence"/>
</dbReference>
<keyword evidence="1 2" id="KW-1015">Disulfide bond</keyword>
<evidence type="ECO:0000256" key="2">
    <source>
        <dbReference type="PROSITE-ProRule" id="PRU01323"/>
    </source>
</evidence>
<name>A0A1C4CBG1_9ENTR</name>
<dbReference type="Gene3D" id="3.10.450.300">
    <property type="entry name" value="YebF/Colicin-M immunity protein"/>
    <property type="match status" value="1"/>
</dbReference>
<dbReference type="InterPro" id="IPR025603">
    <property type="entry name" value="YebF/ColM_immunity"/>
</dbReference>
<proteinExistence type="predicted"/>
<evidence type="ECO:0000313" key="5">
    <source>
        <dbReference type="Proteomes" id="UP000198975"/>
    </source>
</evidence>